<comment type="caution">
    <text evidence="1">The sequence shown here is derived from an EMBL/GenBank/DDBJ whole genome shotgun (WGS) entry which is preliminary data.</text>
</comment>
<proteinExistence type="predicted"/>
<evidence type="ECO:0000313" key="2">
    <source>
        <dbReference type="Proteomes" id="UP000177501"/>
    </source>
</evidence>
<protein>
    <submittedName>
        <fullName evidence="1">Uncharacterized protein</fullName>
    </submittedName>
</protein>
<evidence type="ECO:0000313" key="1">
    <source>
        <dbReference type="EMBL" id="OGM56916.1"/>
    </source>
</evidence>
<sequence>MFGLIELKRLDSSDLQLTIGSFGFKALLINIAVFILEQAPSMPIFKNQFPELGPWKNLGQTIGWTPIGVVNAFNSLFEELYWSLHRLIEMNSLEGFNPKELGFLREGILAYESWATKRWGPNWKRNLGIIDSEWKVVLNAINQPTAS</sequence>
<dbReference type="EMBL" id="MGHA01000071">
    <property type="protein sequence ID" value="OGM56916.1"/>
    <property type="molecule type" value="Genomic_DNA"/>
</dbReference>
<name>A0A1F8AYW4_9BACT</name>
<gene>
    <name evidence="1" type="ORF">A2955_03125</name>
</gene>
<dbReference type="AlphaFoldDB" id="A0A1F8AYW4"/>
<organism evidence="1 2">
    <name type="scientific">Candidatus Woesebacteria bacterium RIFCSPLOWO2_01_FULL_37_19</name>
    <dbReference type="NCBI Taxonomy" id="1802514"/>
    <lineage>
        <taxon>Bacteria</taxon>
        <taxon>Candidatus Woeseibacteriota</taxon>
    </lineage>
</organism>
<accession>A0A1F8AYW4</accession>
<reference evidence="1 2" key="1">
    <citation type="journal article" date="2016" name="Nat. Commun.">
        <title>Thousands of microbial genomes shed light on interconnected biogeochemical processes in an aquifer system.</title>
        <authorList>
            <person name="Anantharaman K."/>
            <person name="Brown C.T."/>
            <person name="Hug L.A."/>
            <person name="Sharon I."/>
            <person name="Castelle C.J."/>
            <person name="Probst A.J."/>
            <person name="Thomas B.C."/>
            <person name="Singh A."/>
            <person name="Wilkins M.J."/>
            <person name="Karaoz U."/>
            <person name="Brodie E.L."/>
            <person name="Williams K.H."/>
            <person name="Hubbard S.S."/>
            <person name="Banfield J.F."/>
        </authorList>
    </citation>
    <scope>NUCLEOTIDE SEQUENCE [LARGE SCALE GENOMIC DNA]</scope>
</reference>
<dbReference type="Proteomes" id="UP000177501">
    <property type="component" value="Unassembled WGS sequence"/>
</dbReference>